<dbReference type="Pfam" id="PF06262">
    <property type="entry name" value="Zincin_1"/>
    <property type="match status" value="1"/>
</dbReference>
<dbReference type="CDD" id="cd12952">
    <property type="entry name" value="MMP_ACEL2062"/>
    <property type="match status" value="1"/>
</dbReference>
<reference evidence="1 2" key="1">
    <citation type="submission" date="2023-07" db="EMBL/GenBank/DDBJ databases">
        <title>Sequencing the genomes of 1000 actinobacteria strains.</title>
        <authorList>
            <person name="Klenk H.-P."/>
        </authorList>
    </citation>
    <scope>NUCLEOTIDE SEQUENCE [LARGE SCALE GENOMIC DNA]</scope>
    <source>
        <strain evidence="1 2">DSM 44508</strain>
    </source>
</reference>
<dbReference type="Gene3D" id="3.30.2010.20">
    <property type="match status" value="1"/>
</dbReference>
<dbReference type="RefSeq" id="WP_277104479.1">
    <property type="nucleotide sequence ID" value="NZ_BAAAJS010000077.1"/>
</dbReference>
<name>A0ABU2B707_9CORY</name>
<protein>
    <submittedName>
        <fullName evidence="1">Zn-dependent protease with MMP-like domain</fullName>
    </submittedName>
</protein>
<evidence type="ECO:0000313" key="2">
    <source>
        <dbReference type="Proteomes" id="UP001183619"/>
    </source>
</evidence>
<dbReference type="SUPFAM" id="SSF55486">
    <property type="entry name" value="Metalloproteases ('zincins'), catalytic domain"/>
    <property type="match status" value="1"/>
</dbReference>
<proteinExistence type="predicted"/>
<evidence type="ECO:0000313" key="1">
    <source>
        <dbReference type="EMBL" id="MDR7354071.1"/>
    </source>
</evidence>
<keyword evidence="2" id="KW-1185">Reference proteome</keyword>
<dbReference type="InterPro" id="IPR010428">
    <property type="entry name" value="Zincin_1"/>
</dbReference>
<sequence length="115" mass="12982">MIEVSDERFEELVDAALALIPDSITRHITNVAVLIEDFCEGSPYTLGLYTGVALTEREFDHSGFLPDTITIYRGALKQVCFSEEELVEQVRITVLHEIGHYFGLDEDDLDRLGYA</sequence>
<dbReference type="Proteomes" id="UP001183619">
    <property type="component" value="Unassembled WGS sequence"/>
</dbReference>
<dbReference type="InterPro" id="IPR038555">
    <property type="entry name" value="Zincin_1_sf"/>
</dbReference>
<accession>A0ABU2B707</accession>
<dbReference type="EMBL" id="JAVDYF010000001">
    <property type="protein sequence ID" value="MDR7354071.1"/>
    <property type="molecule type" value="Genomic_DNA"/>
</dbReference>
<comment type="caution">
    <text evidence="1">The sequence shown here is derived from an EMBL/GenBank/DDBJ whole genome shotgun (WGS) entry which is preliminary data.</text>
</comment>
<gene>
    <name evidence="1" type="ORF">J2S37_000609</name>
</gene>
<organism evidence="1 2">
    <name type="scientific">Corynebacterium felinum</name>
    <dbReference type="NCBI Taxonomy" id="131318"/>
    <lineage>
        <taxon>Bacteria</taxon>
        <taxon>Bacillati</taxon>
        <taxon>Actinomycetota</taxon>
        <taxon>Actinomycetes</taxon>
        <taxon>Mycobacteriales</taxon>
        <taxon>Corynebacteriaceae</taxon>
        <taxon>Corynebacterium</taxon>
    </lineage>
</organism>